<proteinExistence type="predicted"/>
<protein>
    <recommendedName>
        <fullName evidence="2">Ribosomal protein L7/L12 C-terminal domain-containing protein</fullName>
    </recommendedName>
</protein>
<organism evidence="1">
    <name type="scientific">Jonesiaceae bacterium BS-20</name>
    <dbReference type="NCBI Taxonomy" id="3120821"/>
    <lineage>
        <taxon>Bacteria</taxon>
        <taxon>Bacillati</taxon>
        <taxon>Actinomycetota</taxon>
        <taxon>Actinomycetes</taxon>
        <taxon>Micrococcales</taxon>
        <taxon>Jonesiaceae</taxon>
    </lineage>
</organism>
<evidence type="ECO:0000313" key="1">
    <source>
        <dbReference type="EMBL" id="XBH21068.1"/>
    </source>
</evidence>
<name>A0AAU7DTF3_9MICO</name>
<reference evidence="1" key="1">
    <citation type="submission" date="2024-02" db="EMBL/GenBank/DDBJ databases">
        <title>Tomenella chthoni gen. nov. sp. nov., a member of the family Jonesiaceae isolated from bat guano.</title>
        <authorList>
            <person name="Miller S.L."/>
            <person name="King J."/>
            <person name="Sankaranarayanan K."/>
            <person name="Lawson P.A."/>
        </authorList>
    </citation>
    <scope>NUCLEOTIDE SEQUENCE</scope>
    <source>
        <strain evidence="1">BS-20</strain>
    </source>
</reference>
<sequence>MGKWFQQAAEIERLQTELKRQAKMIEHLAAQLGPEHGALDLYGVSAEERALVTAGNPIPAIKAYRERTGADLLTAKKAIDSVLA</sequence>
<accession>A0AAU7DTF3</accession>
<dbReference type="EMBL" id="CP146203">
    <property type="protein sequence ID" value="XBH21068.1"/>
    <property type="molecule type" value="Genomic_DNA"/>
</dbReference>
<gene>
    <name evidence="1" type="ORF">V5R04_12725</name>
</gene>
<evidence type="ECO:0008006" key="2">
    <source>
        <dbReference type="Google" id="ProtNLM"/>
    </source>
</evidence>
<dbReference type="AlphaFoldDB" id="A0AAU7DTF3"/>